<evidence type="ECO:0000313" key="2">
    <source>
        <dbReference type="Proteomes" id="UP000094285"/>
    </source>
</evidence>
<name>A0A1E4SBD3_9ASCO</name>
<organism evidence="1 2">
    <name type="scientific">Suhomyces tanzawaensis NRRL Y-17324</name>
    <dbReference type="NCBI Taxonomy" id="984487"/>
    <lineage>
        <taxon>Eukaryota</taxon>
        <taxon>Fungi</taxon>
        <taxon>Dikarya</taxon>
        <taxon>Ascomycota</taxon>
        <taxon>Saccharomycotina</taxon>
        <taxon>Pichiomycetes</taxon>
        <taxon>Debaryomycetaceae</taxon>
        <taxon>Suhomyces</taxon>
    </lineage>
</organism>
<dbReference type="GeneID" id="30982653"/>
<reference evidence="2" key="1">
    <citation type="submission" date="2016-05" db="EMBL/GenBank/DDBJ databases">
        <title>Comparative genomics of biotechnologically important yeasts.</title>
        <authorList>
            <consortium name="DOE Joint Genome Institute"/>
            <person name="Riley R."/>
            <person name="Haridas S."/>
            <person name="Wolfe K.H."/>
            <person name="Lopes M.R."/>
            <person name="Hittinger C.T."/>
            <person name="Goker M."/>
            <person name="Salamov A."/>
            <person name="Wisecaver J."/>
            <person name="Long T.M."/>
            <person name="Aerts A.L."/>
            <person name="Barry K."/>
            <person name="Choi C."/>
            <person name="Clum A."/>
            <person name="Coughlan A.Y."/>
            <person name="Deshpande S."/>
            <person name="Douglass A.P."/>
            <person name="Hanson S.J."/>
            <person name="Klenk H.-P."/>
            <person name="Labutti K."/>
            <person name="Lapidus A."/>
            <person name="Lindquist E."/>
            <person name="Lipzen A."/>
            <person name="Meier-Kolthoff J.P."/>
            <person name="Ohm R.A."/>
            <person name="Otillar R.P."/>
            <person name="Pangilinan J."/>
            <person name="Peng Y."/>
            <person name="Rokas A."/>
            <person name="Rosa C.A."/>
            <person name="Scheuner C."/>
            <person name="Sibirny A.A."/>
            <person name="Slot J.C."/>
            <person name="Stielow J.B."/>
            <person name="Sun H."/>
            <person name="Kurtzman C.P."/>
            <person name="Blackwell M."/>
            <person name="Grigoriev I.V."/>
            <person name="Jeffries T.W."/>
        </authorList>
    </citation>
    <scope>NUCLEOTIDE SEQUENCE [LARGE SCALE GENOMIC DNA]</scope>
    <source>
        <strain evidence="2">NRRL Y-17324</strain>
    </source>
</reference>
<dbReference type="Proteomes" id="UP000094285">
    <property type="component" value="Unassembled WGS sequence"/>
</dbReference>
<dbReference type="AlphaFoldDB" id="A0A1E4SBD3"/>
<sequence>MDGTTYVFGEQPQTPLAVSIRWMILRMYALIDTYEKIVYVNNTSPNTLLNIVKTMGGDSVPMTTLLKAIDYQRIESVKDIVLLTGDVVVVENLQTVVASSLHQMEYNELNYLLTRMLKRTGQVYMLDVQANEFVRRLVDTEVVVEQAGPAE</sequence>
<protein>
    <submittedName>
        <fullName evidence="1">Uncharacterized protein</fullName>
    </submittedName>
</protein>
<accession>A0A1E4SBD3</accession>
<proteinExistence type="predicted"/>
<dbReference type="RefSeq" id="XP_020061959.1">
    <property type="nucleotide sequence ID" value="XM_020208516.1"/>
</dbReference>
<evidence type="ECO:0000313" key="1">
    <source>
        <dbReference type="EMBL" id="ODV76837.1"/>
    </source>
</evidence>
<dbReference type="EMBL" id="KV453917">
    <property type="protein sequence ID" value="ODV76837.1"/>
    <property type="molecule type" value="Genomic_DNA"/>
</dbReference>
<gene>
    <name evidence="1" type="ORF">CANTADRAFT_334484</name>
</gene>
<keyword evidence="2" id="KW-1185">Reference proteome</keyword>